<dbReference type="SUPFAM" id="SSF53756">
    <property type="entry name" value="UDP-Glycosyltransferase/glycogen phosphorylase"/>
    <property type="match status" value="1"/>
</dbReference>
<dbReference type="Gene3D" id="3.40.50.2000">
    <property type="entry name" value="Glycogen Phosphorylase B"/>
    <property type="match status" value="2"/>
</dbReference>
<evidence type="ECO:0008006" key="7">
    <source>
        <dbReference type="Google" id="ProtNLM"/>
    </source>
</evidence>
<dbReference type="InterPro" id="IPR028098">
    <property type="entry name" value="Glyco_trans_4-like_N"/>
</dbReference>
<feature type="domain" description="Glycosyl transferase family 1" evidence="3">
    <location>
        <begin position="174"/>
        <end position="333"/>
    </location>
</feature>
<sequence length="360" mass="40810">MKVLNISLDKKVLDKNSVVAKRMIEYGNLVGQYTILVLADENNKVELSPKVKVIAVKKSGRISSLFKLKKKAEEILLADKYDIITAQDAYFIGKLAVKLAKRFKLGLEVQVHGFEKLNFIRKITAKYVLKEADAVRVVSQRLRAELISKYNVDENKITVVPIFTDLRFKIKDLRKKENEKFIFLTVGRLVPVKNIEMQIKAMAEVARKYSQAELWIVGKGSELRSLKSEVRRLKIENNIEFLGWQDNLEKFYEQADCFLLTSDSEGWGMAVVEAAQFSLPIIMTDVGLAGEVIKDGESGILIPVGDEQALERAMIILIEDENLRKKLGEGAREAVQKLPGKDETLELYKKSWGIAVFESI</sequence>
<dbReference type="PANTHER" id="PTHR12526:SF510">
    <property type="entry name" value="D-INOSITOL 3-PHOSPHATE GLYCOSYLTRANSFERASE"/>
    <property type="match status" value="1"/>
</dbReference>
<evidence type="ECO:0000313" key="5">
    <source>
        <dbReference type="EMBL" id="PIR93562.1"/>
    </source>
</evidence>
<dbReference type="EMBL" id="PFAR01000001">
    <property type="protein sequence ID" value="PIR93562.1"/>
    <property type="molecule type" value="Genomic_DNA"/>
</dbReference>
<evidence type="ECO:0000256" key="2">
    <source>
        <dbReference type="ARBA" id="ARBA00022679"/>
    </source>
</evidence>
<evidence type="ECO:0000259" key="4">
    <source>
        <dbReference type="Pfam" id="PF13439"/>
    </source>
</evidence>
<organism evidence="5 6">
    <name type="scientific">Candidatus Falkowbacteria bacterium CG10_big_fil_rev_8_21_14_0_10_43_10</name>
    <dbReference type="NCBI Taxonomy" id="1974567"/>
    <lineage>
        <taxon>Bacteria</taxon>
        <taxon>Candidatus Falkowiibacteriota</taxon>
    </lineage>
</organism>
<name>A0A2H0V3B7_9BACT</name>
<reference evidence="6" key="1">
    <citation type="submission" date="2017-09" db="EMBL/GenBank/DDBJ databases">
        <title>Depth-based differentiation of microbial function through sediment-hosted aquifers and enrichment of novel symbionts in the deep terrestrial subsurface.</title>
        <authorList>
            <person name="Probst A.J."/>
            <person name="Ladd B."/>
            <person name="Jarett J.K."/>
            <person name="Geller-Mcgrath D.E."/>
            <person name="Sieber C.M.K."/>
            <person name="Emerson J.B."/>
            <person name="Anantharaman K."/>
            <person name="Thomas B.C."/>
            <person name="Malmstrom R."/>
            <person name="Stieglmeier M."/>
            <person name="Klingl A."/>
            <person name="Woyke T."/>
            <person name="Ryan C.M."/>
            <person name="Banfield J.F."/>
        </authorList>
    </citation>
    <scope>NUCLEOTIDE SEQUENCE [LARGE SCALE GENOMIC DNA]</scope>
</reference>
<dbReference type="CDD" id="cd03801">
    <property type="entry name" value="GT4_PimA-like"/>
    <property type="match status" value="1"/>
</dbReference>
<evidence type="ECO:0000259" key="3">
    <source>
        <dbReference type="Pfam" id="PF00534"/>
    </source>
</evidence>
<keyword evidence="1" id="KW-0328">Glycosyltransferase</keyword>
<dbReference type="AlphaFoldDB" id="A0A2H0V3B7"/>
<dbReference type="InterPro" id="IPR001296">
    <property type="entry name" value="Glyco_trans_1"/>
</dbReference>
<comment type="caution">
    <text evidence="5">The sequence shown here is derived from an EMBL/GenBank/DDBJ whole genome shotgun (WGS) entry which is preliminary data.</text>
</comment>
<accession>A0A2H0V3B7</accession>
<dbReference type="Pfam" id="PF13439">
    <property type="entry name" value="Glyco_transf_4"/>
    <property type="match status" value="1"/>
</dbReference>
<protein>
    <recommendedName>
        <fullName evidence="7">Glycosyl transferase family 1 domain-containing protein</fullName>
    </recommendedName>
</protein>
<evidence type="ECO:0000313" key="6">
    <source>
        <dbReference type="Proteomes" id="UP000228626"/>
    </source>
</evidence>
<proteinExistence type="predicted"/>
<evidence type="ECO:0000256" key="1">
    <source>
        <dbReference type="ARBA" id="ARBA00022676"/>
    </source>
</evidence>
<gene>
    <name evidence="5" type="ORF">COT99_00125</name>
</gene>
<dbReference type="Proteomes" id="UP000228626">
    <property type="component" value="Unassembled WGS sequence"/>
</dbReference>
<dbReference type="Pfam" id="PF00534">
    <property type="entry name" value="Glycos_transf_1"/>
    <property type="match status" value="1"/>
</dbReference>
<feature type="domain" description="Glycosyltransferase subfamily 4-like N-terminal" evidence="4">
    <location>
        <begin position="50"/>
        <end position="166"/>
    </location>
</feature>
<keyword evidence="2" id="KW-0808">Transferase</keyword>
<dbReference type="GO" id="GO:0016757">
    <property type="term" value="F:glycosyltransferase activity"/>
    <property type="evidence" value="ECO:0007669"/>
    <property type="project" value="UniProtKB-KW"/>
</dbReference>
<dbReference type="PANTHER" id="PTHR12526">
    <property type="entry name" value="GLYCOSYLTRANSFERASE"/>
    <property type="match status" value="1"/>
</dbReference>